<proteinExistence type="predicted"/>
<name>A0ABM1YW78_AEDAL</name>
<dbReference type="Pfam" id="PF04500">
    <property type="entry name" value="FLYWCH"/>
    <property type="match status" value="2"/>
</dbReference>
<keyword evidence="6" id="KW-1185">Reference proteome</keyword>
<evidence type="ECO:0000256" key="3">
    <source>
        <dbReference type="ARBA" id="ARBA00022833"/>
    </source>
</evidence>
<evidence type="ECO:0000256" key="2">
    <source>
        <dbReference type="ARBA" id="ARBA00022771"/>
    </source>
</evidence>
<dbReference type="Gene3D" id="2.20.25.240">
    <property type="match status" value="2"/>
</dbReference>
<evidence type="ECO:0000259" key="4">
    <source>
        <dbReference type="Pfam" id="PF04500"/>
    </source>
</evidence>
<keyword evidence="2" id="KW-0863">Zinc-finger</keyword>
<keyword evidence="3" id="KW-0862">Zinc</keyword>
<sequence length="231" mass="26971">MFLSSTAFKFSSKMQSFAINFCVVLFVYHARLTKQKMFISDPLNPAHNRLLFIVGQRGRKLVFDGFSFHIDRHRNEYIYWRCSKHSSLGCRARLKTTNKDFKQYFSELTPTATKKPTVITLDNQELDFVPGQRGTSLLRINNYCYAKNNKSQNSTYWVCRTRVQHRPCNARVVTTLKSNGLYRILITNPVHIHEPNKYSAYRSVGQVKRRPKLVAPKPVLEEIFTFTFDSD</sequence>
<dbReference type="Proteomes" id="UP000069940">
    <property type="component" value="Unassembled WGS sequence"/>
</dbReference>
<feature type="domain" description="FLYWCH-type" evidence="4">
    <location>
        <begin position="128"/>
        <end position="193"/>
    </location>
</feature>
<protein>
    <recommendedName>
        <fullName evidence="4">FLYWCH-type domain-containing protein</fullName>
    </recommendedName>
</protein>
<feature type="domain" description="FLYWCH-type" evidence="4">
    <location>
        <begin position="55"/>
        <end position="99"/>
    </location>
</feature>
<dbReference type="GeneID" id="134285794"/>
<accession>A0ABM1YW78</accession>
<dbReference type="RefSeq" id="XP_062703338.1">
    <property type="nucleotide sequence ID" value="XM_062847354.1"/>
</dbReference>
<dbReference type="InterPro" id="IPR007588">
    <property type="entry name" value="Znf_FLYWCH"/>
</dbReference>
<organism evidence="5 6">
    <name type="scientific">Aedes albopictus</name>
    <name type="common">Asian tiger mosquito</name>
    <name type="synonym">Stegomyia albopicta</name>
    <dbReference type="NCBI Taxonomy" id="7160"/>
    <lineage>
        <taxon>Eukaryota</taxon>
        <taxon>Metazoa</taxon>
        <taxon>Ecdysozoa</taxon>
        <taxon>Arthropoda</taxon>
        <taxon>Hexapoda</taxon>
        <taxon>Insecta</taxon>
        <taxon>Pterygota</taxon>
        <taxon>Neoptera</taxon>
        <taxon>Endopterygota</taxon>
        <taxon>Diptera</taxon>
        <taxon>Nematocera</taxon>
        <taxon>Culicoidea</taxon>
        <taxon>Culicidae</taxon>
        <taxon>Culicinae</taxon>
        <taxon>Aedini</taxon>
        <taxon>Aedes</taxon>
        <taxon>Stegomyia</taxon>
    </lineage>
</organism>
<keyword evidence="1" id="KW-0479">Metal-binding</keyword>
<reference evidence="6" key="1">
    <citation type="journal article" date="2015" name="Proc. Natl. Acad. Sci. U.S.A.">
        <title>Genome sequence of the Asian Tiger mosquito, Aedes albopictus, reveals insights into its biology, genetics, and evolution.</title>
        <authorList>
            <person name="Chen X.G."/>
            <person name="Jiang X."/>
            <person name="Gu J."/>
            <person name="Xu M."/>
            <person name="Wu Y."/>
            <person name="Deng Y."/>
            <person name="Zhang C."/>
            <person name="Bonizzoni M."/>
            <person name="Dermauw W."/>
            <person name="Vontas J."/>
            <person name="Armbruster P."/>
            <person name="Huang X."/>
            <person name="Yang Y."/>
            <person name="Zhang H."/>
            <person name="He W."/>
            <person name="Peng H."/>
            <person name="Liu Y."/>
            <person name="Wu K."/>
            <person name="Chen J."/>
            <person name="Lirakis M."/>
            <person name="Topalis P."/>
            <person name="Van Leeuwen T."/>
            <person name="Hall A.B."/>
            <person name="Jiang X."/>
            <person name="Thorpe C."/>
            <person name="Mueller R.L."/>
            <person name="Sun C."/>
            <person name="Waterhouse R.M."/>
            <person name="Yan G."/>
            <person name="Tu Z.J."/>
            <person name="Fang X."/>
            <person name="James A.A."/>
        </authorList>
    </citation>
    <scope>NUCLEOTIDE SEQUENCE [LARGE SCALE GENOMIC DNA]</scope>
    <source>
        <strain evidence="6">Foshan</strain>
    </source>
</reference>
<evidence type="ECO:0000256" key="1">
    <source>
        <dbReference type="ARBA" id="ARBA00022723"/>
    </source>
</evidence>
<evidence type="ECO:0000313" key="6">
    <source>
        <dbReference type="Proteomes" id="UP000069940"/>
    </source>
</evidence>
<reference evidence="5" key="2">
    <citation type="submission" date="2025-05" db="UniProtKB">
        <authorList>
            <consortium name="EnsemblMetazoa"/>
        </authorList>
    </citation>
    <scope>IDENTIFICATION</scope>
    <source>
        <strain evidence="5">Foshan</strain>
    </source>
</reference>
<dbReference type="EnsemblMetazoa" id="AALFPA23_012661.R18223">
    <property type="protein sequence ID" value="AALFPA23_012661.P18223"/>
    <property type="gene ID" value="AALFPA23_012661"/>
</dbReference>
<evidence type="ECO:0000313" key="5">
    <source>
        <dbReference type="EnsemblMetazoa" id="AALFPA23_012661.P18223"/>
    </source>
</evidence>